<keyword evidence="2 5" id="KW-0689">Ribosomal protein</keyword>
<dbReference type="SUPFAM" id="SSF46561">
    <property type="entry name" value="Ribosomal protein L29 (L29p)"/>
    <property type="match status" value="1"/>
</dbReference>
<dbReference type="EMBL" id="BAAANE010000004">
    <property type="protein sequence ID" value="GAA1632976.1"/>
    <property type="molecule type" value="Genomic_DNA"/>
</dbReference>
<accession>A0ABN2F6U3</accession>
<evidence type="ECO:0000313" key="7">
    <source>
        <dbReference type="EMBL" id="GAA1632976.1"/>
    </source>
</evidence>
<sequence>MAILTAAELRNLGKDELLEKLGDAKEELFNLRFQAATGQLESHGRLRAVRKDIARIYTVLTERALGITDEVDSAPVAEADAEAEVEETADDSEKAGSKA</sequence>
<dbReference type="InterPro" id="IPR050063">
    <property type="entry name" value="Ribosomal_protein_uL29"/>
</dbReference>
<dbReference type="PANTHER" id="PTHR10916:SF0">
    <property type="entry name" value="LARGE RIBOSOMAL SUBUNIT PROTEIN UL29C"/>
    <property type="match status" value="1"/>
</dbReference>
<feature type="compositionally biased region" description="Acidic residues" evidence="6">
    <location>
        <begin position="79"/>
        <end position="90"/>
    </location>
</feature>
<comment type="caution">
    <text evidence="7">The sequence shown here is derived from an EMBL/GenBank/DDBJ whole genome shotgun (WGS) entry which is preliminary data.</text>
</comment>
<keyword evidence="3 5" id="KW-0687">Ribonucleoprotein</keyword>
<dbReference type="PROSITE" id="PS00579">
    <property type="entry name" value="RIBOSOMAL_L29"/>
    <property type="match status" value="1"/>
</dbReference>
<comment type="similarity">
    <text evidence="1 5">Belongs to the universal ribosomal protein uL29 family.</text>
</comment>
<dbReference type="InterPro" id="IPR018254">
    <property type="entry name" value="Ribosomal_uL29_CS"/>
</dbReference>
<proteinExistence type="inferred from homology"/>
<gene>
    <name evidence="5" type="primary">rpmC</name>
    <name evidence="7" type="ORF">GCM10009744_21790</name>
</gene>
<evidence type="ECO:0000313" key="8">
    <source>
        <dbReference type="Proteomes" id="UP001501319"/>
    </source>
</evidence>
<evidence type="ECO:0000256" key="6">
    <source>
        <dbReference type="SAM" id="MobiDB-lite"/>
    </source>
</evidence>
<evidence type="ECO:0000256" key="5">
    <source>
        <dbReference type="HAMAP-Rule" id="MF_00374"/>
    </source>
</evidence>
<dbReference type="Proteomes" id="UP001501319">
    <property type="component" value="Unassembled WGS sequence"/>
</dbReference>
<dbReference type="Gene3D" id="1.10.287.310">
    <property type="match status" value="1"/>
</dbReference>
<dbReference type="InterPro" id="IPR036049">
    <property type="entry name" value="Ribosomal_uL29_sf"/>
</dbReference>
<dbReference type="Pfam" id="PF00831">
    <property type="entry name" value="Ribosomal_L29"/>
    <property type="match status" value="1"/>
</dbReference>
<evidence type="ECO:0000256" key="1">
    <source>
        <dbReference type="ARBA" id="ARBA00009254"/>
    </source>
</evidence>
<evidence type="ECO:0000256" key="2">
    <source>
        <dbReference type="ARBA" id="ARBA00022980"/>
    </source>
</evidence>
<feature type="region of interest" description="Disordered" evidence="6">
    <location>
        <begin position="71"/>
        <end position="99"/>
    </location>
</feature>
<organism evidence="7 8">
    <name type="scientific">Kribbella alba</name>
    <dbReference type="NCBI Taxonomy" id="190197"/>
    <lineage>
        <taxon>Bacteria</taxon>
        <taxon>Bacillati</taxon>
        <taxon>Actinomycetota</taxon>
        <taxon>Actinomycetes</taxon>
        <taxon>Propionibacteriales</taxon>
        <taxon>Kribbellaceae</taxon>
        <taxon>Kribbella</taxon>
    </lineage>
</organism>
<keyword evidence="8" id="KW-1185">Reference proteome</keyword>
<evidence type="ECO:0000256" key="4">
    <source>
        <dbReference type="ARBA" id="ARBA00035204"/>
    </source>
</evidence>
<dbReference type="NCBIfam" id="TIGR00012">
    <property type="entry name" value="L29"/>
    <property type="match status" value="1"/>
</dbReference>
<dbReference type="RefSeq" id="WP_344110916.1">
    <property type="nucleotide sequence ID" value="NZ_BAAANE010000004.1"/>
</dbReference>
<dbReference type="CDD" id="cd00427">
    <property type="entry name" value="Ribosomal_L29_HIP"/>
    <property type="match status" value="1"/>
</dbReference>
<protein>
    <recommendedName>
        <fullName evidence="4 5">Large ribosomal subunit protein uL29</fullName>
    </recommendedName>
</protein>
<dbReference type="InterPro" id="IPR001854">
    <property type="entry name" value="Ribosomal_uL29"/>
</dbReference>
<dbReference type="HAMAP" id="MF_00374">
    <property type="entry name" value="Ribosomal_uL29"/>
    <property type="match status" value="1"/>
</dbReference>
<reference evidence="7 8" key="1">
    <citation type="journal article" date="2019" name="Int. J. Syst. Evol. Microbiol.">
        <title>The Global Catalogue of Microorganisms (GCM) 10K type strain sequencing project: providing services to taxonomists for standard genome sequencing and annotation.</title>
        <authorList>
            <consortium name="The Broad Institute Genomics Platform"/>
            <consortium name="The Broad Institute Genome Sequencing Center for Infectious Disease"/>
            <person name="Wu L."/>
            <person name="Ma J."/>
        </authorList>
    </citation>
    <scope>NUCLEOTIDE SEQUENCE [LARGE SCALE GENOMIC DNA]</scope>
    <source>
        <strain evidence="7 8">JCM 14306</strain>
    </source>
</reference>
<evidence type="ECO:0000256" key="3">
    <source>
        <dbReference type="ARBA" id="ARBA00023274"/>
    </source>
</evidence>
<dbReference type="PANTHER" id="PTHR10916">
    <property type="entry name" value="60S RIBOSOMAL PROTEIN L35/50S RIBOSOMAL PROTEIN L29"/>
    <property type="match status" value="1"/>
</dbReference>
<name>A0ABN2F6U3_9ACTN</name>